<dbReference type="AlphaFoldDB" id="A0ABD1EVA3"/>
<protein>
    <recommendedName>
        <fullName evidence="2">Ska2 N-terminal domain-containing protein</fullName>
    </recommendedName>
</protein>
<evidence type="ECO:0000313" key="4">
    <source>
        <dbReference type="Proteomes" id="UP001566132"/>
    </source>
</evidence>
<dbReference type="Gene3D" id="6.10.250.1380">
    <property type="match status" value="1"/>
</dbReference>
<evidence type="ECO:0000313" key="3">
    <source>
        <dbReference type="EMBL" id="KAL1502696.1"/>
    </source>
</evidence>
<accession>A0ABD1EVA3</accession>
<gene>
    <name evidence="3" type="ORF">ABEB36_007804</name>
</gene>
<dbReference type="Pfam" id="PF16740">
    <property type="entry name" value="SKA2"/>
    <property type="match status" value="1"/>
</dbReference>
<evidence type="ECO:0000256" key="1">
    <source>
        <dbReference type="SAM" id="Coils"/>
    </source>
</evidence>
<keyword evidence="1" id="KW-0175">Coiled coil</keyword>
<dbReference type="EMBL" id="JBDJPC010000005">
    <property type="protein sequence ID" value="KAL1502696.1"/>
    <property type="molecule type" value="Genomic_DNA"/>
</dbReference>
<feature type="domain" description="Ska2 N-terminal" evidence="2">
    <location>
        <begin position="2"/>
        <end position="112"/>
    </location>
</feature>
<name>A0ABD1EVA3_HYPHA</name>
<sequence length="118" mass="13632">MEQVVEDIENKMKTTDARLDNLAIQVGNIEQGMFAENGQEVEVKNLLKSVNDVKDNYQHLKKEITEVQDLQRQLSSSLNYQLKMMQIKCNRLKERISNAEYAKLKGRQSPATTNFNDN</sequence>
<feature type="coiled-coil region" evidence="1">
    <location>
        <begin position="5"/>
        <end position="102"/>
    </location>
</feature>
<evidence type="ECO:0000259" key="2">
    <source>
        <dbReference type="Pfam" id="PF16740"/>
    </source>
</evidence>
<organism evidence="3 4">
    <name type="scientific">Hypothenemus hampei</name>
    <name type="common">Coffee berry borer</name>
    <dbReference type="NCBI Taxonomy" id="57062"/>
    <lineage>
        <taxon>Eukaryota</taxon>
        <taxon>Metazoa</taxon>
        <taxon>Ecdysozoa</taxon>
        <taxon>Arthropoda</taxon>
        <taxon>Hexapoda</taxon>
        <taxon>Insecta</taxon>
        <taxon>Pterygota</taxon>
        <taxon>Neoptera</taxon>
        <taxon>Endopterygota</taxon>
        <taxon>Coleoptera</taxon>
        <taxon>Polyphaga</taxon>
        <taxon>Cucujiformia</taxon>
        <taxon>Curculionidae</taxon>
        <taxon>Scolytinae</taxon>
        <taxon>Hypothenemus</taxon>
    </lineage>
</organism>
<comment type="caution">
    <text evidence="3">The sequence shown here is derived from an EMBL/GenBank/DDBJ whole genome shotgun (WGS) entry which is preliminary data.</text>
</comment>
<keyword evidence="4" id="KW-1185">Reference proteome</keyword>
<dbReference type="Proteomes" id="UP001566132">
    <property type="component" value="Unassembled WGS sequence"/>
</dbReference>
<dbReference type="InterPro" id="IPR042091">
    <property type="entry name" value="Ska2_N"/>
</dbReference>
<proteinExistence type="predicted"/>
<reference evidence="3 4" key="1">
    <citation type="submission" date="2024-05" db="EMBL/GenBank/DDBJ databases">
        <title>Genetic variation in Jamaican populations of the coffee berry borer (Hypothenemus hampei).</title>
        <authorList>
            <person name="Errbii M."/>
            <person name="Myrie A."/>
        </authorList>
    </citation>
    <scope>NUCLEOTIDE SEQUENCE [LARGE SCALE GENOMIC DNA]</scope>
    <source>
        <strain evidence="3">JA-Hopewell-2020-01-JO</strain>
        <tissue evidence="3">Whole body</tissue>
    </source>
</reference>